<dbReference type="PANTHER" id="PTHR34404:SF3">
    <property type="entry name" value="REGULATORY PROTEIN, FMDB FAMILY"/>
    <property type="match status" value="1"/>
</dbReference>
<sequence length="166" mass="18555">MPIYEFFCDRCNVIFNFFSRRIDTTTAPSCPRCGKEKLARQMSTFATIGKAAGGEGEDPLSGLDESKMEQAFGRLMQEAEGMNEEDPRQMASLMRRFSHETGINLGGNMEEALSRMEAGEDPEQIEQEMGDVLGDDDISFETLKKKAAVGGRRPGRDEKLYDLHPC</sequence>
<evidence type="ECO:0000259" key="2">
    <source>
        <dbReference type="SMART" id="SM00834"/>
    </source>
</evidence>
<evidence type="ECO:0000313" key="4">
    <source>
        <dbReference type="Proteomes" id="UP000539642"/>
    </source>
</evidence>
<dbReference type="Proteomes" id="UP000539642">
    <property type="component" value="Unassembled WGS sequence"/>
</dbReference>
<reference evidence="3 4" key="1">
    <citation type="submission" date="2020-08" db="EMBL/GenBank/DDBJ databases">
        <title>Genomic Encyclopedia of Type Strains, Phase IV (KMG-IV): sequencing the most valuable type-strain genomes for metagenomic binning, comparative biology and taxonomic classification.</title>
        <authorList>
            <person name="Goeker M."/>
        </authorList>
    </citation>
    <scope>NUCLEOTIDE SEQUENCE [LARGE SCALE GENOMIC DNA]</scope>
    <source>
        <strain evidence="3 4">DSM 28570</strain>
    </source>
</reference>
<keyword evidence="4" id="KW-1185">Reference proteome</keyword>
<dbReference type="AlphaFoldDB" id="A0A840V0L2"/>
<feature type="domain" description="Putative regulatory protein FmdB zinc ribbon" evidence="2">
    <location>
        <begin position="1"/>
        <end position="43"/>
    </location>
</feature>
<feature type="compositionally biased region" description="Basic and acidic residues" evidence="1">
    <location>
        <begin position="154"/>
        <end position="166"/>
    </location>
</feature>
<dbReference type="InterPro" id="IPR013429">
    <property type="entry name" value="Regulatory_FmdB_Zinc_ribbon"/>
</dbReference>
<accession>A0A840V0L2</accession>
<evidence type="ECO:0000313" key="3">
    <source>
        <dbReference type="EMBL" id="MBB5346751.1"/>
    </source>
</evidence>
<dbReference type="Pfam" id="PF09723">
    <property type="entry name" value="Zn_ribbon_8"/>
    <property type="match status" value="1"/>
</dbReference>
<evidence type="ECO:0000256" key="1">
    <source>
        <dbReference type="SAM" id="MobiDB-lite"/>
    </source>
</evidence>
<organism evidence="3 4">
    <name type="scientific">Desulfoprunum benzoelyticum</name>
    <dbReference type="NCBI Taxonomy" id="1506996"/>
    <lineage>
        <taxon>Bacteria</taxon>
        <taxon>Pseudomonadati</taxon>
        <taxon>Thermodesulfobacteriota</taxon>
        <taxon>Desulfobulbia</taxon>
        <taxon>Desulfobulbales</taxon>
        <taxon>Desulfobulbaceae</taxon>
        <taxon>Desulfoprunum</taxon>
    </lineage>
</organism>
<dbReference type="EMBL" id="JACHEO010000001">
    <property type="protein sequence ID" value="MBB5346751.1"/>
    <property type="molecule type" value="Genomic_DNA"/>
</dbReference>
<dbReference type="NCBIfam" id="TIGR02605">
    <property type="entry name" value="CxxC_CxxC_SSSS"/>
    <property type="match status" value="1"/>
</dbReference>
<comment type="caution">
    <text evidence="3">The sequence shown here is derived from an EMBL/GenBank/DDBJ whole genome shotgun (WGS) entry which is preliminary data.</text>
</comment>
<name>A0A840V0L2_9BACT</name>
<feature type="region of interest" description="Disordered" evidence="1">
    <location>
        <begin position="147"/>
        <end position="166"/>
    </location>
</feature>
<dbReference type="SMART" id="SM00834">
    <property type="entry name" value="CxxC_CXXC_SSSS"/>
    <property type="match status" value="1"/>
</dbReference>
<gene>
    <name evidence="3" type="ORF">HNQ81_000458</name>
</gene>
<protein>
    <submittedName>
        <fullName evidence="3">Putative FmdB family regulatory protein</fullName>
    </submittedName>
</protein>
<proteinExistence type="predicted"/>
<dbReference type="RefSeq" id="WP_183347863.1">
    <property type="nucleotide sequence ID" value="NZ_JACHEO010000001.1"/>
</dbReference>
<dbReference type="PANTHER" id="PTHR34404">
    <property type="entry name" value="REGULATORY PROTEIN, FMDB FAMILY"/>
    <property type="match status" value="1"/>
</dbReference>